<reference evidence="1" key="1">
    <citation type="submission" date="2024-03" db="EMBL/GenBank/DDBJ databases">
        <title>Novel Streptomyces species of biotechnological and ecological value are a feature of Machair soil.</title>
        <authorList>
            <person name="Prole J.R."/>
            <person name="Goodfellow M."/>
            <person name="Allenby N."/>
            <person name="Ward A.C."/>
        </authorList>
    </citation>
    <scope>NUCLEOTIDE SEQUENCE</scope>
    <source>
        <strain evidence="1">MS2.AVA.5</strain>
    </source>
</reference>
<evidence type="ECO:0000313" key="2">
    <source>
        <dbReference type="Proteomes" id="UP001377168"/>
    </source>
</evidence>
<gene>
    <name evidence="1" type="ORF">WKI67_24080</name>
</gene>
<name>A0ACC6PYN1_9ACTN</name>
<dbReference type="Proteomes" id="UP001377168">
    <property type="component" value="Unassembled WGS sequence"/>
</dbReference>
<comment type="caution">
    <text evidence="1">The sequence shown here is derived from an EMBL/GenBank/DDBJ whole genome shotgun (WGS) entry which is preliminary data.</text>
</comment>
<sequence>MGYTIPEGVDTMLDVVGVGWPNVDEDAYRDMADSLREFADDADDDAGAAYGHIQKLLSSGQSESLTALDQHWSKVQGKHKDLGKAARLVAGALDRVADIIVARKIAAVGELADLCATVGITLAFAPVTAGLSTLIAGAKIAATRIAFKRILKEMVEAAVSEIVATLTEPAVAAIENIVADLAIQTALNVAGVQDGYNTDQTVQAGKDGMQINSAGGPTGPGPGGGPEIDHDAHGNAGMHLANVQISMKTRAGSKLGKAKGHHGRAKGKDSLTAVLDTTIEGITEKLTKALNDLGDHVGKKVPDAIRGGSKKHKDTDGDVRDRVKAIAAKDGKDKGGLEGRRDRSEEGRRRPKSLREAGERARELAASLFKRRCKTDPVDVASGEMVLTQTDVSLPGVLPLVLQRTHISSYRFGHCFGASWTSTLDERLEPAGTGAAWAREDGSVLFYPHLPAEEGDEVLPLEGDRIPLAFIERTALGDVTYEALDRHSGHSRRFTGNPFKGGGLYWLSEVEDRNGNVFRIGRAENGLPSMVVHEGGYRLAVSSDASLGRITGLSLQTPDGPVEVAAFGYDDQGRLEAVRNFSGDPLLFTYDVEQRVTSWTDRNGYTYRYVYDAAGRVVQTIGPDGALSSHFSYDDTARVTRFTDSTGAVTVSRLNASGQVIAETDPLGNTVLRQWDPYDNLLSRTDELGNVAEFTWDERGNLTSIRRPDGTVTSAVYNDFDLPVEISHPNGAVWRQRFDGRGNRISLATPNGTSSSYRLDAQGAVVEETDPTGAVRRIEHDSVGVALAVTDPLGQRATVERDALGHPLRTTDPNGAVTVMEWRAEGWLSRRVHPDGAEESWTWDAEGNCLSHTDPRGDTTRFEYTHFDLLSARTGADGARYEFVYDTELRLTEVRNPQGLTWTYVYDAAGNTVSETDFDDRTATYAYDAAGRLVRHTTPQGDEIRTAYDVCGRVVSKDVAGHLTRYTYDADGEPLSAASATSTVVWERDGLGRVVAETVDGRTMRFQYDAAGRTVRRTTPSGAVSESVYDAVGNRTVLRGGSHTLAFTHDPCGRELTRTIGREAPAVTLTSAWDAAGRLASHVLSRPGETVRARSFAYRADGFLERITDEVRNTSTHFALDTVGRPVRVTADNWTETYAYDAAGNQTEGTWPDAARRTEARGTRTFEGTRLLAAGNVRCEYDAAGRTVLRQRTRLSRKPDTWHYTWDAESRLVACRTPDGALWRYTYDPLGRRTAKHRMSEDGSTVVHSVLFTWDGTRLVEQTDTANDTTHTWDYNGRVPLAQRECRTRRDGVPGAGAETDSRFFAIVTDLIGAPSELVDEQGNVGWHARTTVWGSTLWNRDAVAYTPLRLPGQYDDPETGLYYNCFRYYDPTTARYASPDPLGLAAAPNPVAYVTNPHAWMDPEGLKIAKGCTESGGWYSGMTPANLKDDDGNRRTDVDMEINHIPAKNAYAHLDEPGFRTNADGGGAGMGPAIRMEYDDHRKMTSTGSSHKSIKWRADQRALIDAGRWDKAMKMDIDECRRKFGSKYDTHIADMISSLENNRKFQKMLTKRGWTIDYDILK</sequence>
<proteinExistence type="predicted"/>
<accession>A0ACC6PYN1</accession>
<keyword evidence="2" id="KW-1185">Reference proteome</keyword>
<evidence type="ECO:0000313" key="1">
    <source>
        <dbReference type="EMBL" id="MEJ8636444.1"/>
    </source>
</evidence>
<protein>
    <submittedName>
        <fullName evidence="1">DUF6531 domain-containing protein</fullName>
    </submittedName>
</protein>
<organism evidence="1 2">
    <name type="scientific">Streptomyces achmelvichensis</name>
    <dbReference type="NCBI Taxonomy" id="3134111"/>
    <lineage>
        <taxon>Bacteria</taxon>
        <taxon>Bacillati</taxon>
        <taxon>Actinomycetota</taxon>
        <taxon>Actinomycetes</taxon>
        <taxon>Kitasatosporales</taxon>
        <taxon>Streptomycetaceae</taxon>
        <taxon>Streptomyces</taxon>
    </lineage>
</organism>
<dbReference type="EMBL" id="JBBKAJ010000022">
    <property type="protein sequence ID" value="MEJ8636444.1"/>
    <property type="molecule type" value="Genomic_DNA"/>
</dbReference>